<dbReference type="Proteomes" id="UP000182248">
    <property type="component" value="Unassembled WGS sequence"/>
</dbReference>
<accession>A0A1K1MRH0</accession>
<keyword evidence="11" id="KW-1185">Reference proteome</keyword>
<dbReference type="InterPro" id="IPR029000">
    <property type="entry name" value="Cyclophilin-like_dom_sf"/>
</dbReference>
<comment type="catalytic activity">
    <reaction evidence="1 6">
        <text>[protein]-peptidylproline (omega=180) = [protein]-peptidylproline (omega=0)</text>
        <dbReference type="Rhea" id="RHEA:16237"/>
        <dbReference type="Rhea" id="RHEA-COMP:10747"/>
        <dbReference type="Rhea" id="RHEA-COMP:10748"/>
        <dbReference type="ChEBI" id="CHEBI:83833"/>
        <dbReference type="ChEBI" id="CHEBI:83834"/>
        <dbReference type="EC" id="5.2.1.8"/>
    </reaction>
</comment>
<evidence type="ECO:0000259" key="9">
    <source>
        <dbReference type="PROSITE" id="PS50072"/>
    </source>
</evidence>
<dbReference type="PROSITE" id="PS51257">
    <property type="entry name" value="PROKAR_LIPOPROTEIN"/>
    <property type="match status" value="1"/>
</dbReference>
<evidence type="ECO:0000256" key="5">
    <source>
        <dbReference type="ARBA" id="ARBA00023235"/>
    </source>
</evidence>
<protein>
    <recommendedName>
        <fullName evidence="3 6">peptidylprolyl isomerase</fullName>
        <ecNumber evidence="3 6">5.2.1.8</ecNumber>
    </recommendedName>
</protein>
<gene>
    <name evidence="10" type="ORF">SAMN02927921_00769</name>
</gene>
<dbReference type="CDD" id="cd00317">
    <property type="entry name" value="cyclophilin"/>
    <property type="match status" value="1"/>
</dbReference>
<dbReference type="GO" id="GO:0006457">
    <property type="term" value="P:protein folding"/>
    <property type="evidence" value="ECO:0007669"/>
    <property type="project" value="InterPro"/>
</dbReference>
<dbReference type="PROSITE" id="PS50059">
    <property type="entry name" value="FKBP_PPIASE"/>
    <property type="match status" value="1"/>
</dbReference>
<proteinExistence type="inferred from homology"/>
<comment type="similarity">
    <text evidence="2">Belongs to the cyclophilin-type PPIase family.</text>
</comment>
<dbReference type="InterPro" id="IPR020892">
    <property type="entry name" value="Cyclophilin-type_PPIase_CS"/>
</dbReference>
<dbReference type="InterPro" id="IPR044666">
    <property type="entry name" value="Cyclophilin_A-like"/>
</dbReference>
<evidence type="ECO:0000259" key="8">
    <source>
        <dbReference type="PROSITE" id="PS50059"/>
    </source>
</evidence>
<evidence type="ECO:0000256" key="3">
    <source>
        <dbReference type="ARBA" id="ARBA00013194"/>
    </source>
</evidence>
<dbReference type="Pfam" id="PF00254">
    <property type="entry name" value="FKBP_C"/>
    <property type="match status" value="1"/>
</dbReference>
<feature type="chain" id="PRO_5012430640" description="peptidylprolyl isomerase" evidence="7">
    <location>
        <begin position="25"/>
        <end position="371"/>
    </location>
</feature>
<evidence type="ECO:0000313" key="10">
    <source>
        <dbReference type="EMBL" id="SFW25788.1"/>
    </source>
</evidence>
<reference evidence="10 11" key="1">
    <citation type="submission" date="2016-11" db="EMBL/GenBank/DDBJ databases">
        <authorList>
            <person name="Jaros S."/>
            <person name="Januszkiewicz K."/>
            <person name="Wedrychowicz H."/>
        </authorList>
    </citation>
    <scope>NUCLEOTIDE SEQUENCE [LARGE SCALE GENOMIC DNA]</scope>
    <source>
        <strain evidence="10 11">CGMCC 1.12145</strain>
    </source>
</reference>
<dbReference type="Pfam" id="PF00160">
    <property type="entry name" value="Pro_isomerase"/>
    <property type="match status" value="1"/>
</dbReference>
<dbReference type="PANTHER" id="PTHR45625">
    <property type="entry name" value="PEPTIDYL-PROLYL CIS-TRANS ISOMERASE-RELATED"/>
    <property type="match status" value="1"/>
</dbReference>
<dbReference type="GO" id="GO:0003755">
    <property type="term" value="F:peptidyl-prolyl cis-trans isomerase activity"/>
    <property type="evidence" value="ECO:0007669"/>
    <property type="project" value="UniProtKB-KW"/>
</dbReference>
<sequence length="371" mass="40515">MKKINVAFLLIALVTLGCKSGKHADLGDGIFADIETNKGEMVLRLYYNQTPVTVANFITLAEGTNPFVSDSLKKKKYYDGVTFHRVIKDFMIQGGDPTGTGKGGPGYKFEDEFVDSLKHDDKGILSMANAGPGTNGSQFFITHAPTPHLNGRHTVFGKVVEGLEIVDSIANTKTSPGENRPVDDVVMSKVTIIRNGKEAKNFDAVKVLTAYFDEINKREEEAKKAAEALVKEFDTQKGEAEELPSGLRIFYLNKSEHGEKPQEGSYVKVNYAGFLDNGKLFDSNELSVTEKFGTVNEIRKQRGGYEPLPMLYGPDSPLIPGFREGLLQMNIGDKVRLFIPSHLGYGEAGAGGVIPPNADLVFDVEIVGVSE</sequence>
<dbReference type="EC" id="5.2.1.8" evidence="3 6"/>
<dbReference type="InterPro" id="IPR002130">
    <property type="entry name" value="Cyclophilin-type_PPIase_dom"/>
</dbReference>
<dbReference type="InterPro" id="IPR046357">
    <property type="entry name" value="PPIase_dom_sf"/>
</dbReference>
<feature type="signal peptide" evidence="7">
    <location>
        <begin position="1"/>
        <end position="24"/>
    </location>
</feature>
<evidence type="ECO:0000256" key="1">
    <source>
        <dbReference type="ARBA" id="ARBA00000971"/>
    </source>
</evidence>
<dbReference type="SUPFAM" id="SSF50891">
    <property type="entry name" value="Cyclophilin-like"/>
    <property type="match status" value="1"/>
</dbReference>
<dbReference type="PRINTS" id="PR00153">
    <property type="entry name" value="CSAPPISMRASE"/>
</dbReference>
<dbReference type="EMBL" id="FPJE01000003">
    <property type="protein sequence ID" value="SFW25788.1"/>
    <property type="molecule type" value="Genomic_DNA"/>
</dbReference>
<evidence type="ECO:0000256" key="4">
    <source>
        <dbReference type="ARBA" id="ARBA00023110"/>
    </source>
</evidence>
<evidence type="ECO:0000256" key="2">
    <source>
        <dbReference type="ARBA" id="ARBA00007365"/>
    </source>
</evidence>
<dbReference type="OrthoDB" id="9807797at2"/>
<name>A0A1K1MRH0_9FLAO</name>
<dbReference type="InterPro" id="IPR001179">
    <property type="entry name" value="PPIase_FKBP_dom"/>
</dbReference>
<dbReference type="Gene3D" id="3.10.50.40">
    <property type="match status" value="1"/>
</dbReference>
<dbReference type="STRING" id="1150368.SAMN02927921_00769"/>
<dbReference type="Gene3D" id="2.40.100.10">
    <property type="entry name" value="Cyclophilin-like"/>
    <property type="match status" value="1"/>
</dbReference>
<keyword evidence="7" id="KW-0732">Signal</keyword>
<feature type="domain" description="PPIase cyclophilin-type" evidence="9">
    <location>
        <begin position="35"/>
        <end position="192"/>
    </location>
</feature>
<feature type="domain" description="PPIase FKBP-type" evidence="8">
    <location>
        <begin position="264"/>
        <end position="370"/>
    </location>
</feature>
<evidence type="ECO:0000256" key="7">
    <source>
        <dbReference type="SAM" id="SignalP"/>
    </source>
</evidence>
<dbReference type="RefSeq" id="WP_072316044.1">
    <property type="nucleotide sequence ID" value="NZ_FPJE01000003.1"/>
</dbReference>
<evidence type="ECO:0000256" key="6">
    <source>
        <dbReference type="PROSITE-ProRule" id="PRU00277"/>
    </source>
</evidence>
<keyword evidence="4 6" id="KW-0697">Rotamase</keyword>
<dbReference type="PANTHER" id="PTHR45625:SF4">
    <property type="entry name" value="PEPTIDYLPROLYL ISOMERASE DOMAIN AND WD REPEAT-CONTAINING PROTEIN 1"/>
    <property type="match status" value="1"/>
</dbReference>
<dbReference type="AlphaFoldDB" id="A0A1K1MRH0"/>
<dbReference type="SUPFAM" id="SSF54534">
    <property type="entry name" value="FKBP-like"/>
    <property type="match status" value="1"/>
</dbReference>
<keyword evidence="5 6" id="KW-0413">Isomerase</keyword>
<dbReference type="PROSITE" id="PS50072">
    <property type="entry name" value="CSA_PPIASE_2"/>
    <property type="match status" value="1"/>
</dbReference>
<dbReference type="PROSITE" id="PS00170">
    <property type="entry name" value="CSA_PPIASE_1"/>
    <property type="match status" value="1"/>
</dbReference>
<evidence type="ECO:0000313" key="11">
    <source>
        <dbReference type="Proteomes" id="UP000182248"/>
    </source>
</evidence>
<organism evidence="10 11">
    <name type="scientific">Sinomicrobium oceani</name>
    <dbReference type="NCBI Taxonomy" id="1150368"/>
    <lineage>
        <taxon>Bacteria</taxon>
        <taxon>Pseudomonadati</taxon>
        <taxon>Bacteroidota</taxon>
        <taxon>Flavobacteriia</taxon>
        <taxon>Flavobacteriales</taxon>
        <taxon>Flavobacteriaceae</taxon>
        <taxon>Sinomicrobium</taxon>
    </lineage>
</organism>